<organism evidence="2 3">
    <name type="scientific">Mycoplasma zalophi</name>
    <dbReference type="NCBI Taxonomy" id="191287"/>
    <lineage>
        <taxon>Bacteria</taxon>
        <taxon>Bacillati</taxon>
        <taxon>Mycoplasmatota</taxon>
        <taxon>Mollicutes</taxon>
        <taxon>Mycoplasmataceae</taxon>
        <taxon>Mycoplasma</taxon>
    </lineage>
</organism>
<dbReference type="RefSeq" id="WP_216488889.1">
    <property type="nucleotide sequence ID" value="NZ_JAHMHH010000002.1"/>
</dbReference>
<evidence type="ECO:0000259" key="1">
    <source>
        <dbReference type="SMART" id="SM00642"/>
    </source>
</evidence>
<comment type="caution">
    <text evidence="2">The sequence shown here is derived from an EMBL/GenBank/DDBJ whole genome shotgun (WGS) entry which is preliminary data.</text>
</comment>
<gene>
    <name evidence="2" type="ORF">KQ875_02005</name>
</gene>
<dbReference type="Proteomes" id="UP000718793">
    <property type="component" value="Unassembled WGS sequence"/>
</dbReference>
<reference evidence="2" key="1">
    <citation type="submission" date="2021-06" db="EMBL/GenBank/DDBJ databases">
        <title>Novel Mycoplasma species detected in California sea lions (Zalophus californianus) from the USA.</title>
        <authorList>
            <person name="Volokhov D.V."/>
            <person name="Furtak V.A."/>
            <person name="Zagorodnyaya T.A."/>
        </authorList>
    </citation>
    <scope>NUCLEOTIDE SEQUENCE [LARGE SCALE GENOMIC DNA]</scope>
    <source>
        <strain evidence="2">CSL 5346</strain>
    </source>
</reference>
<dbReference type="EMBL" id="JAHMHH010000002">
    <property type="protein sequence ID" value="MBU4692368.1"/>
    <property type="molecule type" value="Genomic_DNA"/>
</dbReference>
<dbReference type="PANTHER" id="PTHR10357:SF179">
    <property type="entry name" value="NEUTRAL AND BASIC AMINO ACID TRANSPORT PROTEIN RBAT"/>
    <property type="match status" value="1"/>
</dbReference>
<protein>
    <recommendedName>
        <fullName evidence="1">Glycosyl hydrolase family 13 catalytic domain-containing protein</fullName>
    </recommendedName>
</protein>
<evidence type="ECO:0000313" key="3">
    <source>
        <dbReference type="Proteomes" id="UP000718793"/>
    </source>
</evidence>
<accession>A0ABS6DQ32</accession>
<name>A0ABS6DQ32_9MOLU</name>
<feature type="domain" description="Glycosyl hydrolase family 13 catalytic" evidence="1">
    <location>
        <begin position="10"/>
        <end position="348"/>
    </location>
</feature>
<sequence>MANKKMILYQLKIDKFKDSNETGYGDYKGLLLQIKYFQFLQIDGIILNNILDYYKNAKSLAEIESKYGSILEFKKMINIYNSNNIKMGINLDFNNLRDTFNNWKQAKILHENKNFTPNQTQKNAFEKYIDKNNKENDIFLNQTEFLDFYNKIFDFYLNLGCNFFVININNENSKNNNINEKEIDLIKNIYKISKQKNESFEIIIKTKNHELHKIQASQKEKIYDFLFIDKFSEIGSDKTYKNKLMIKFKPWQLLKELRNYLSYEDVIISLASEHIGRINSRWGDELAFNKEASKSFALLLLAARNSANIYYGDELGLLKAKIEDYRDFNEFNYNETKRYLETKNISTDIFYNSYLYQHSISVNNIMPWNLEPNFGFSKIKNKKFIFAENSKQNNVVSEFNDPTSSLNFYKYLIEFIKNKDFEEILNNGKISFSKDVFKKGIIKIKYKLQNKKLLFVINISKKSRKIHLSKKYEIIKSTYHDKKYLNIPNSLDPFESLILLKK</sequence>
<dbReference type="Pfam" id="PF00128">
    <property type="entry name" value="Alpha-amylase"/>
    <property type="match status" value="1"/>
</dbReference>
<evidence type="ECO:0000313" key="2">
    <source>
        <dbReference type="EMBL" id="MBU4692368.1"/>
    </source>
</evidence>
<proteinExistence type="predicted"/>
<keyword evidence="3" id="KW-1185">Reference proteome</keyword>
<dbReference type="PANTHER" id="PTHR10357">
    <property type="entry name" value="ALPHA-AMYLASE FAMILY MEMBER"/>
    <property type="match status" value="1"/>
</dbReference>
<dbReference type="SMART" id="SM00642">
    <property type="entry name" value="Aamy"/>
    <property type="match status" value="1"/>
</dbReference>
<dbReference type="InterPro" id="IPR006047">
    <property type="entry name" value="GH13_cat_dom"/>
</dbReference>